<proteinExistence type="predicted"/>
<name>A0ABN8D890_9STRA</name>
<protein>
    <submittedName>
        <fullName evidence="1">Uncharacterized protein</fullName>
    </submittedName>
</protein>
<keyword evidence="2" id="KW-1185">Reference proteome</keyword>
<sequence length="112" mass="12559">MNGTRFCLSLMTEDLRKCIPLSSAAHARVLDAVETLTLALHRHCRKRSLLTFALSYFTGYHSLFRRTVVLNRFTRNLWSGLVGKQMNASKHASIIAMAVAHILPVHAGKLAR</sequence>
<accession>A0ABN8D890</accession>
<organism evidence="1 2">
    <name type="scientific">Peronospora belbahrii</name>
    <dbReference type="NCBI Taxonomy" id="622444"/>
    <lineage>
        <taxon>Eukaryota</taxon>
        <taxon>Sar</taxon>
        <taxon>Stramenopiles</taxon>
        <taxon>Oomycota</taxon>
        <taxon>Peronosporomycetes</taxon>
        <taxon>Peronosporales</taxon>
        <taxon>Peronosporaceae</taxon>
        <taxon>Peronospora</taxon>
    </lineage>
</organism>
<evidence type="ECO:0000313" key="1">
    <source>
        <dbReference type="EMBL" id="CAH0519578.1"/>
    </source>
</evidence>
<dbReference type="Proteomes" id="UP001158986">
    <property type="component" value="Unassembled WGS sequence"/>
</dbReference>
<comment type="caution">
    <text evidence="1">The sequence shown here is derived from an EMBL/GenBank/DDBJ whole genome shotgun (WGS) entry which is preliminary data.</text>
</comment>
<gene>
    <name evidence="1" type="ORF">PBS001_LOCUS6101</name>
</gene>
<dbReference type="EMBL" id="CAKLCB010000304">
    <property type="protein sequence ID" value="CAH0519578.1"/>
    <property type="molecule type" value="Genomic_DNA"/>
</dbReference>
<reference evidence="1 2" key="1">
    <citation type="submission" date="2021-11" db="EMBL/GenBank/DDBJ databases">
        <authorList>
            <person name="Islam A."/>
            <person name="Islam S."/>
            <person name="Flora M.S."/>
            <person name="Rahman M."/>
            <person name="Ziaur R.M."/>
            <person name="Epstein J.H."/>
            <person name="Hassan M."/>
            <person name="Klassen M."/>
            <person name="Woodard K."/>
            <person name="Webb A."/>
            <person name="Webby R.J."/>
            <person name="El Zowalaty M.E."/>
        </authorList>
    </citation>
    <scope>NUCLEOTIDE SEQUENCE [LARGE SCALE GENOMIC DNA]</scope>
    <source>
        <strain evidence="1">Pbs1</strain>
    </source>
</reference>
<evidence type="ECO:0000313" key="2">
    <source>
        <dbReference type="Proteomes" id="UP001158986"/>
    </source>
</evidence>